<keyword evidence="2" id="KW-1185">Reference proteome</keyword>
<accession>A0ACB8FMU9</accession>
<dbReference type="EMBL" id="CM037619">
    <property type="protein sequence ID" value="KAH8006856.1"/>
    <property type="molecule type" value="Genomic_DNA"/>
</dbReference>
<evidence type="ECO:0000313" key="1">
    <source>
        <dbReference type="EMBL" id="KAH8006856.1"/>
    </source>
</evidence>
<comment type="caution">
    <text evidence="1">The sequence shown here is derived from an EMBL/GenBank/DDBJ whole genome shotgun (WGS) entry which is preliminary data.</text>
</comment>
<evidence type="ECO:0000313" key="2">
    <source>
        <dbReference type="Proteomes" id="UP000827872"/>
    </source>
</evidence>
<dbReference type="Proteomes" id="UP000827872">
    <property type="component" value="Linkage Group LG06"/>
</dbReference>
<proteinExistence type="predicted"/>
<sequence length="129" mass="14663">MAKHSSEEFVVVSAQHTNNMSNLLFFNPFPPVCFCTGDFTPPASDCRQSRLLMSEATLHSIESCRIGIYQENLILCLKHMYIHPPLLLLHFSEWFRKISLVPCTNPNVLSEFLSFTAVCLAFGFRLLPP</sequence>
<name>A0ACB8FMU9_9SAUR</name>
<gene>
    <name evidence="1" type="ORF">K3G42_014568</name>
</gene>
<protein>
    <submittedName>
        <fullName evidence="1">Uncharacterized protein</fullName>
    </submittedName>
</protein>
<organism evidence="1 2">
    <name type="scientific">Sphaerodactylus townsendi</name>
    <dbReference type="NCBI Taxonomy" id="933632"/>
    <lineage>
        <taxon>Eukaryota</taxon>
        <taxon>Metazoa</taxon>
        <taxon>Chordata</taxon>
        <taxon>Craniata</taxon>
        <taxon>Vertebrata</taxon>
        <taxon>Euteleostomi</taxon>
        <taxon>Lepidosauria</taxon>
        <taxon>Squamata</taxon>
        <taxon>Bifurcata</taxon>
        <taxon>Gekkota</taxon>
        <taxon>Sphaerodactylidae</taxon>
        <taxon>Sphaerodactylus</taxon>
    </lineage>
</organism>
<reference evidence="1" key="1">
    <citation type="submission" date="2021-08" db="EMBL/GenBank/DDBJ databases">
        <title>The first chromosome-level gecko genome reveals the dynamic sex chromosomes of Neotropical dwarf geckos (Sphaerodactylidae: Sphaerodactylus).</title>
        <authorList>
            <person name="Pinto B.J."/>
            <person name="Keating S.E."/>
            <person name="Gamble T."/>
        </authorList>
    </citation>
    <scope>NUCLEOTIDE SEQUENCE</scope>
    <source>
        <strain evidence="1">TG3544</strain>
    </source>
</reference>